<accession>A0A8J2LSZ3</accession>
<feature type="region of interest" description="Disordered" evidence="5">
    <location>
        <begin position="304"/>
        <end position="325"/>
    </location>
</feature>
<dbReference type="GO" id="GO:0080090">
    <property type="term" value="P:regulation of primary metabolic process"/>
    <property type="evidence" value="ECO:0007669"/>
    <property type="project" value="UniProtKB-ARBA"/>
</dbReference>
<dbReference type="GO" id="GO:0060255">
    <property type="term" value="P:regulation of macromolecule metabolic process"/>
    <property type="evidence" value="ECO:0007669"/>
    <property type="project" value="UniProtKB-ARBA"/>
</dbReference>
<dbReference type="Pfam" id="PF02902">
    <property type="entry name" value="Peptidase_C48"/>
    <property type="match status" value="1"/>
</dbReference>
<dbReference type="PANTHER" id="PTHR12606:SF141">
    <property type="entry name" value="GH15225P-RELATED"/>
    <property type="match status" value="1"/>
</dbReference>
<dbReference type="GO" id="GO:0016929">
    <property type="term" value="F:deSUMOylase activity"/>
    <property type="evidence" value="ECO:0007669"/>
    <property type="project" value="TreeGrafter"/>
</dbReference>
<feature type="domain" description="Ubiquitin-like protease family profile" evidence="6">
    <location>
        <begin position="509"/>
        <end position="672"/>
    </location>
</feature>
<keyword evidence="8" id="KW-1185">Reference proteome</keyword>
<dbReference type="AlphaFoldDB" id="A0A8J2LSZ3"/>
<evidence type="ECO:0000313" key="8">
    <source>
        <dbReference type="Proteomes" id="UP000708208"/>
    </source>
</evidence>
<feature type="region of interest" description="Disordered" evidence="5">
    <location>
        <begin position="358"/>
        <end position="383"/>
    </location>
</feature>
<reference evidence="7" key="1">
    <citation type="submission" date="2021-06" db="EMBL/GenBank/DDBJ databases">
        <authorList>
            <person name="Hodson N. C."/>
            <person name="Mongue J. A."/>
            <person name="Jaron S. K."/>
        </authorList>
    </citation>
    <scope>NUCLEOTIDE SEQUENCE</scope>
</reference>
<dbReference type="GO" id="GO:0016926">
    <property type="term" value="P:protein desumoylation"/>
    <property type="evidence" value="ECO:0007669"/>
    <property type="project" value="TreeGrafter"/>
</dbReference>
<dbReference type="GO" id="GO:0006508">
    <property type="term" value="P:proteolysis"/>
    <property type="evidence" value="ECO:0007669"/>
    <property type="project" value="UniProtKB-KW"/>
</dbReference>
<dbReference type="GO" id="GO:0005634">
    <property type="term" value="C:nucleus"/>
    <property type="evidence" value="ECO:0007669"/>
    <property type="project" value="TreeGrafter"/>
</dbReference>
<evidence type="ECO:0000256" key="5">
    <source>
        <dbReference type="SAM" id="MobiDB-lite"/>
    </source>
</evidence>
<comment type="similarity">
    <text evidence="1">Belongs to the peptidase C48 family.</text>
</comment>
<dbReference type="Proteomes" id="UP000708208">
    <property type="component" value="Unassembled WGS sequence"/>
</dbReference>
<comment type="caution">
    <text evidence="7">The sequence shown here is derived from an EMBL/GenBank/DDBJ whole genome shotgun (WGS) entry which is preliminary data.</text>
</comment>
<evidence type="ECO:0000256" key="2">
    <source>
        <dbReference type="ARBA" id="ARBA00022670"/>
    </source>
</evidence>
<keyword evidence="3" id="KW-0378">Hydrolase</keyword>
<keyword evidence="4" id="KW-0788">Thiol protease</keyword>
<evidence type="ECO:0000313" key="7">
    <source>
        <dbReference type="EMBL" id="CAG7837161.1"/>
    </source>
</evidence>
<protein>
    <recommendedName>
        <fullName evidence="6">Ubiquitin-like protease family profile domain-containing protein</fullName>
    </recommendedName>
</protein>
<dbReference type="FunFam" id="3.40.395.10:FF:000001">
    <property type="entry name" value="Sentrin-specific protease 1"/>
    <property type="match status" value="1"/>
</dbReference>
<dbReference type="PANTHER" id="PTHR12606">
    <property type="entry name" value="SENTRIN/SUMO-SPECIFIC PROTEASE"/>
    <property type="match status" value="1"/>
</dbReference>
<dbReference type="InterPro" id="IPR003653">
    <property type="entry name" value="Peptidase_C48_C"/>
</dbReference>
<dbReference type="EMBL" id="CAJVCH010571306">
    <property type="protein sequence ID" value="CAG7837161.1"/>
    <property type="molecule type" value="Genomic_DNA"/>
</dbReference>
<sequence>MDIIRRVLSNVVNTIVPDSFREPSNTAPRKRSAGSYEPELTDDEEAPESFFSKRMRPSVDPGPSSCLNTTIIFEKPFGADVSRGKLVPIQLTCDNVRAVGKTKDDVIAVTRSSLASNSRQSVFNSSMSPFQRSHSQLLRKNDPLRKIQDSNSITKRFRKKTVPVFEAFKRNLLNYCPTSRLCTRADVIRLHERNDYMQMVQKVMASSALAIKSSKPSTSVDSGRSSQNGLKALPFVKSKLSEPELINPKTQWYNASNTTFYGPLASTPLCGIKASSGSDDIPSFPDEDRSSSKVIDTIDLSRESDSGDSVICETPVSTPKPAYTPKSLMKKSASAKKIESLRARIKLVLETSLGDIEKSNVEMNGDDENESSVNSSEKENDEETEVFTPVMKHRPINTLASEFQNSPFVDDNWLKAQKSSFAESRRERDEKIKHHETTLQILKDESRLDRDLAEIIRRNLKLTNIIVLEEVKEELKLPEITDEMRNVIIRARSSGRGLGEVITTTANNIEITKSDIKSLAPMQWLNDNVINSYLDLVALRSKSQNQWPSVYVFTTFFYPKYLNEGYSNILKRWTRKVDLFSYDLLIFPIHLGIHWCLAAADRRKKMIKYYDSLGGKNYQCPKALLQYLGKEHQERKKTSLDDSWITEIVEDIPQQQNGSDCGMFACKFAEYLSRDAELNFKQEDMNYYRERMIYEIITGELLYP</sequence>
<dbReference type="OrthoDB" id="1939479at2759"/>
<dbReference type="PROSITE" id="PS50600">
    <property type="entry name" value="ULP_PROTEASE"/>
    <property type="match status" value="1"/>
</dbReference>
<gene>
    <name evidence="7" type="ORF">AFUS01_LOCUS46312</name>
</gene>
<proteinExistence type="inferred from homology"/>
<evidence type="ECO:0000256" key="1">
    <source>
        <dbReference type="ARBA" id="ARBA00005234"/>
    </source>
</evidence>
<keyword evidence="2" id="KW-0645">Protease</keyword>
<name>A0A8J2LSZ3_9HEXA</name>
<evidence type="ECO:0000259" key="6">
    <source>
        <dbReference type="PROSITE" id="PS50600"/>
    </source>
</evidence>
<feature type="region of interest" description="Disordered" evidence="5">
    <location>
        <begin position="19"/>
        <end position="46"/>
    </location>
</feature>
<evidence type="ECO:0000256" key="4">
    <source>
        <dbReference type="ARBA" id="ARBA00022807"/>
    </source>
</evidence>
<organism evidence="7 8">
    <name type="scientific">Allacma fusca</name>
    <dbReference type="NCBI Taxonomy" id="39272"/>
    <lineage>
        <taxon>Eukaryota</taxon>
        <taxon>Metazoa</taxon>
        <taxon>Ecdysozoa</taxon>
        <taxon>Arthropoda</taxon>
        <taxon>Hexapoda</taxon>
        <taxon>Collembola</taxon>
        <taxon>Symphypleona</taxon>
        <taxon>Sminthuridae</taxon>
        <taxon>Allacma</taxon>
    </lineage>
</organism>
<evidence type="ECO:0000256" key="3">
    <source>
        <dbReference type="ARBA" id="ARBA00022801"/>
    </source>
</evidence>